<dbReference type="KEGG" id="marq:MARGE09_P2675"/>
<gene>
    <name evidence="2" type="ORF">MARGE09_P2675</name>
</gene>
<reference evidence="2 3" key="1">
    <citation type="journal article" date="2022" name="IScience">
        <title>An ultrasensitive nanofiber-based assay for enzymatic hydrolysis and deep-sea microbial degradation of cellulose.</title>
        <authorList>
            <person name="Tsudome M."/>
            <person name="Tachioka M."/>
            <person name="Miyazaki M."/>
            <person name="Uchimura K."/>
            <person name="Tsuda M."/>
            <person name="Takaki Y."/>
            <person name="Deguchi S."/>
        </authorList>
    </citation>
    <scope>NUCLEOTIDE SEQUENCE [LARGE SCALE GENOMIC DNA]</scope>
    <source>
        <strain evidence="2 3">GE09</strain>
    </source>
</reference>
<dbReference type="Gene3D" id="2.40.10.220">
    <property type="entry name" value="predicted glycosyltransferase like domains"/>
    <property type="match status" value="1"/>
</dbReference>
<evidence type="ECO:0000313" key="3">
    <source>
        <dbReference type="Proteomes" id="UP001320119"/>
    </source>
</evidence>
<feature type="domain" description="PilZ" evidence="1">
    <location>
        <begin position="7"/>
        <end position="109"/>
    </location>
</feature>
<dbReference type="Pfam" id="PF07238">
    <property type="entry name" value="PilZ"/>
    <property type="match status" value="1"/>
</dbReference>
<sequence length="120" mass="13610">MSNINDRRLLQRTNLALYLKVLNADSEQLLGNIIDINVCGFLLLTKQTLQPQTVFNVKIELPEEFAPETFARCTAIIRRADASINPSFYEAGFEITDITPQARDQIEQLEQALLLKFGPE</sequence>
<dbReference type="SUPFAM" id="SSF141371">
    <property type="entry name" value="PilZ domain-like"/>
    <property type="match status" value="1"/>
</dbReference>
<dbReference type="InterPro" id="IPR009875">
    <property type="entry name" value="PilZ_domain"/>
</dbReference>
<evidence type="ECO:0000313" key="2">
    <source>
        <dbReference type="EMBL" id="BCD98474.1"/>
    </source>
</evidence>
<accession>A0AAN1WJ19</accession>
<dbReference type="Proteomes" id="UP001320119">
    <property type="component" value="Chromosome"/>
</dbReference>
<name>A0AAN1WJ19_9GAMM</name>
<dbReference type="AlphaFoldDB" id="A0AAN1WJ19"/>
<keyword evidence="3" id="KW-1185">Reference proteome</keyword>
<dbReference type="EMBL" id="AP023086">
    <property type="protein sequence ID" value="BCD98474.1"/>
    <property type="molecule type" value="Genomic_DNA"/>
</dbReference>
<protein>
    <recommendedName>
        <fullName evidence="1">PilZ domain-containing protein</fullName>
    </recommendedName>
</protein>
<dbReference type="RefSeq" id="WP_236982836.1">
    <property type="nucleotide sequence ID" value="NZ_AP023086.1"/>
</dbReference>
<evidence type="ECO:0000259" key="1">
    <source>
        <dbReference type="Pfam" id="PF07238"/>
    </source>
</evidence>
<organism evidence="2 3">
    <name type="scientific">Marinagarivorans cellulosilyticus</name>
    <dbReference type="NCBI Taxonomy" id="2721545"/>
    <lineage>
        <taxon>Bacteria</taxon>
        <taxon>Pseudomonadati</taxon>
        <taxon>Pseudomonadota</taxon>
        <taxon>Gammaproteobacteria</taxon>
        <taxon>Cellvibrionales</taxon>
        <taxon>Cellvibrionaceae</taxon>
        <taxon>Marinagarivorans</taxon>
    </lineage>
</organism>
<proteinExistence type="predicted"/>
<dbReference type="GO" id="GO:0035438">
    <property type="term" value="F:cyclic-di-GMP binding"/>
    <property type="evidence" value="ECO:0007669"/>
    <property type="project" value="InterPro"/>
</dbReference>